<dbReference type="InParanoid" id="A0A024G0L5"/>
<dbReference type="EMBL" id="CAIX01000004">
    <property type="protein sequence ID" value="CCI39845.1"/>
    <property type="molecule type" value="Genomic_DNA"/>
</dbReference>
<evidence type="ECO:0000256" key="1">
    <source>
        <dbReference type="ARBA" id="ARBA00022723"/>
    </source>
</evidence>
<keyword evidence="2 4" id="KW-0863">Zinc-finger</keyword>
<dbReference type="SMART" id="SM00449">
    <property type="entry name" value="SPRY"/>
    <property type="match status" value="1"/>
</dbReference>
<feature type="domain" description="C3H1-type" evidence="5">
    <location>
        <begin position="173"/>
        <end position="215"/>
    </location>
</feature>
<dbReference type="InterPro" id="IPR053822">
    <property type="entry name" value="SDE2-like_dom"/>
</dbReference>
<dbReference type="InterPro" id="IPR025086">
    <property type="entry name" value="SDE2/SF3A3_SAP"/>
</dbReference>
<keyword evidence="1 4" id="KW-0479">Metal-binding</keyword>
<feature type="domain" description="B30.2/SPRY" evidence="6">
    <location>
        <begin position="264"/>
        <end position="457"/>
    </location>
</feature>
<dbReference type="STRING" id="65357.A0A024G0L5"/>
<dbReference type="GO" id="GO:0004842">
    <property type="term" value="F:ubiquitin-protein transferase activity"/>
    <property type="evidence" value="ECO:0007669"/>
    <property type="project" value="InterPro"/>
</dbReference>
<dbReference type="PROSITE" id="PS50188">
    <property type="entry name" value="B302_SPRY"/>
    <property type="match status" value="1"/>
</dbReference>
<evidence type="ECO:0008006" key="9">
    <source>
        <dbReference type="Google" id="ProtNLM"/>
    </source>
</evidence>
<name>A0A024G0L5_9STRA</name>
<keyword evidence="8" id="KW-1185">Reference proteome</keyword>
<dbReference type="CDD" id="cd17039">
    <property type="entry name" value="Ubl_ubiquitin_like"/>
    <property type="match status" value="1"/>
</dbReference>
<keyword evidence="3 4" id="KW-0862">Zinc</keyword>
<evidence type="ECO:0000256" key="2">
    <source>
        <dbReference type="ARBA" id="ARBA00022771"/>
    </source>
</evidence>
<dbReference type="Gene3D" id="2.60.120.920">
    <property type="match status" value="1"/>
</dbReference>
<gene>
    <name evidence="7" type="ORF">BN9_006280</name>
</gene>
<dbReference type="GO" id="GO:0005737">
    <property type="term" value="C:cytoplasm"/>
    <property type="evidence" value="ECO:0007669"/>
    <property type="project" value="TreeGrafter"/>
</dbReference>
<evidence type="ECO:0000259" key="6">
    <source>
        <dbReference type="PROSITE" id="PS50188"/>
    </source>
</evidence>
<dbReference type="Pfam" id="PF13297">
    <property type="entry name" value="SDE2_2C"/>
    <property type="match status" value="1"/>
</dbReference>
<dbReference type="PANTHER" id="PTHR13363">
    <property type="entry name" value="RING FINGER AND SRY DOMAIN-CONTAINING"/>
    <property type="match status" value="1"/>
</dbReference>
<dbReference type="OrthoDB" id="258495at2759"/>
<dbReference type="InterPro" id="IPR000571">
    <property type="entry name" value="Znf_CCCH"/>
</dbReference>
<dbReference type="PROSITE" id="PS50103">
    <property type="entry name" value="ZF_C3H1"/>
    <property type="match status" value="1"/>
</dbReference>
<dbReference type="PANTHER" id="PTHR13363:SF5">
    <property type="entry name" value="E3 UBIQUITIN-PROTEIN LIGASE RNF123"/>
    <property type="match status" value="1"/>
</dbReference>
<sequence>MELLELLVHFNRTLCISIPSSLATTKYVKSFVEEREGVPAHMIELYVNGYKLANDAHLPPLPSIIRARLSRGLLGGKGGFGAMLRSMGKGSGSKSTRDFGACRDLNGRRLRHVNQELAIQKWKEEEDIREQHKNLGISERELLEEDTPSGIPGWYLPTPSWSEGIKKSHMKRQRNTKMCQNWVKARLGGKEPPKDAPRWWGCPRGRQCDFAHGEEELRGIQLTEHKRVKKEEKDREKQCKLRRYIEYEKDMRNDLDDAIQQGLLRRGKANGRKNKQESSSTYDVDRVLNDRTPWLESVDDSLSLTFRYGLCEVRGTSNFGTATASSYSYKDGKWYYEVKLITDGVIQVGWAGDSFHTDSEDGDGVGDHVRSWAYDGCRMLKWTDGKDKEYGQHWDAGDIIGCMIDLVKGCICYTKNGKSLGVAFEKIHKAGANEMIYPAVSAEDKQILLMNIGGQPMQFLPDGYFPVQGSVQISQNIEDSSLHDTISFPTKADMQQQGDKSMGKIDATSVAAKEDFVDWSKYSTAKHLEQLGLERLKDILRRRGLKCGGNLEQRAARLFSTKNKKWDDIDAKIKATVSGKKEN</sequence>
<dbReference type="SUPFAM" id="SSF49899">
    <property type="entry name" value="Concanavalin A-like lectins/glucanases"/>
    <property type="match status" value="1"/>
</dbReference>
<protein>
    <recommendedName>
        <fullName evidence="9">C3H1-type domain-containing protein</fullName>
    </recommendedName>
</protein>
<evidence type="ECO:0000256" key="3">
    <source>
        <dbReference type="ARBA" id="ARBA00022833"/>
    </source>
</evidence>
<dbReference type="Pfam" id="PF22782">
    <property type="entry name" value="SDE2"/>
    <property type="match status" value="1"/>
</dbReference>
<evidence type="ECO:0000256" key="4">
    <source>
        <dbReference type="PROSITE-ProRule" id="PRU00723"/>
    </source>
</evidence>
<reference evidence="7 8" key="1">
    <citation type="submission" date="2012-05" db="EMBL/GenBank/DDBJ databases">
        <title>Recombination and specialization in a pathogen metapopulation.</title>
        <authorList>
            <person name="Gardiner A."/>
            <person name="Kemen E."/>
            <person name="Schultz-Larsen T."/>
            <person name="MacLean D."/>
            <person name="Van Oosterhout C."/>
            <person name="Jones J.D.G."/>
        </authorList>
    </citation>
    <scope>NUCLEOTIDE SEQUENCE [LARGE SCALE GENOMIC DNA]</scope>
    <source>
        <strain evidence="7 8">Ac Nc2</strain>
    </source>
</reference>
<dbReference type="GO" id="GO:0008270">
    <property type="term" value="F:zinc ion binding"/>
    <property type="evidence" value="ECO:0007669"/>
    <property type="project" value="UniProtKB-KW"/>
</dbReference>
<dbReference type="InterPro" id="IPR043136">
    <property type="entry name" value="B30.2/SPRY_sf"/>
</dbReference>
<proteinExistence type="predicted"/>
<evidence type="ECO:0000259" key="5">
    <source>
        <dbReference type="PROSITE" id="PS50103"/>
    </source>
</evidence>
<dbReference type="CDD" id="cd11709">
    <property type="entry name" value="SPRY"/>
    <property type="match status" value="1"/>
</dbReference>
<feature type="zinc finger region" description="C3H1-type" evidence="4">
    <location>
        <begin position="173"/>
        <end position="215"/>
    </location>
</feature>
<accession>A0A024G0L5</accession>
<evidence type="ECO:0000313" key="7">
    <source>
        <dbReference type="EMBL" id="CCI39845.1"/>
    </source>
</evidence>
<dbReference type="InterPro" id="IPR003877">
    <property type="entry name" value="SPRY_dom"/>
</dbReference>
<dbReference type="Gene3D" id="4.10.1000.10">
    <property type="entry name" value="Zinc finger, CCCH-type"/>
    <property type="match status" value="1"/>
</dbReference>
<dbReference type="InterPro" id="IPR001870">
    <property type="entry name" value="B30.2/SPRY"/>
</dbReference>
<dbReference type="GO" id="GO:0051603">
    <property type="term" value="P:proteolysis involved in protein catabolic process"/>
    <property type="evidence" value="ECO:0007669"/>
    <property type="project" value="TreeGrafter"/>
</dbReference>
<organism evidence="7 8">
    <name type="scientific">Albugo candida</name>
    <dbReference type="NCBI Taxonomy" id="65357"/>
    <lineage>
        <taxon>Eukaryota</taxon>
        <taxon>Sar</taxon>
        <taxon>Stramenopiles</taxon>
        <taxon>Oomycota</taxon>
        <taxon>Peronosporomycetes</taxon>
        <taxon>Albuginales</taxon>
        <taxon>Albuginaceae</taxon>
        <taxon>Albugo</taxon>
    </lineage>
</organism>
<dbReference type="Pfam" id="PF00622">
    <property type="entry name" value="SPRY"/>
    <property type="match status" value="1"/>
</dbReference>
<comment type="caution">
    <text evidence="7">The sequence shown here is derived from an EMBL/GenBank/DDBJ whole genome shotgun (WGS) entry which is preliminary data.</text>
</comment>
<dbReference type="InterPro" id="IPR013320">
    <property type="entry name" value="ConA-like_dom_sf"/>
</dbReference>
<dbReference type="Proteomes" id="UP000053237">
    <property type="component" value="Unassembled WGS sequence"/>
</dbReference>
<evidence type="ECO:0000313" key="8">
    <source>
        <dbReference type="Proteomes" id="UP000053237"/>
    </source>
</evidence>
<dbReference type="AlphaFoldDB" id="A0A024G0L5"/>
<dbReference type="InterPro" id="IPR045129">
    <property type="entry name" value="RNF123/RKP/RSPRY1"/>
</dbReference>